<evidence type="ECO:0000259" key="1">
    <source>
        <dbReference type="Pfam" id="PF00248"/>
    </source>
</evidence>
<reference evidence="2 3" key="1">
    <citation type="journal article" date="2019" name="Environ. Microbiol.">
        <title>At the nexus of three kingdoms: the genome of the mycorrhizal fungus Gigaspora margarita provides insights into plant, endobacterial and fungal interactions.</title>
        <authorList>
            <person name="Venice F."/>
            <person name="Ghignone S."/>
            <person name="Salvioli di Fossalunga A."/>
            <person name="Amselem J."/>
            <person name="Novero M."/>
            <person name="Xianan X."/>
            <person name="Sedzielewska Toro K."/>
            <person name="Morin E."/>
            <person name="Lipzen A."/>
            <person name="Grigoriev I.V."/>
            <person name="Henrissat B."/>
            <person name="Martin F.M."/>
            <person name="Bonfante P."/>
        </authorList>
    </citation>
    <scope>NUCLEOTIDE SEQUENCE [LARGE SCALE GENOMIC DNA]</scope>
    <source>
        <strain evidence="2 3">BEG34</strain>
    </source>
</reference>
<dbReference type="InterPro" id="IPR023210">
    <property type="entry name" value="NADP_OxRdtase_dom"/>
</dbReference>
<dbReference type="GO" id="GO:0005829">
    <property type="term" value="C:cytosol"/>
    <property type="evidence" value="ECO:0007669"/>
    <property type="project" value="TreeGrafter"/>
</dbReference>
<dbReference type="Gene3D" id="3.20.20.100">
    <property type="entry name" value="NADP-dependent oxidoreductase domain"/>
    <property type="match status" value="1"/>
</dbReference>
<dbReference type="PRINTS" id="PR00069">
    <property type="entry name" value="ALDKETRDTASE"/>
</dbReference>
<evidence type="ECO:0000313" key="3">
    <source>
        <dbReference type="Proteomes" id="UP000439903"/>
    </source>
</evidence>
<dbReference type="EMBL" id="WTPW01001836">
    <property type="protein sequence ID" value="KAF0411916.1"/>
    <property type="molecule type" value="Genomic_DNA"/>
</dbReference>
<dbReference type="GO" id="GO:0070485">
    <property type="term" value="P:dehydro-D-arabinono-1,4-lactone biosynthetic process"/>
    <property type="evidence" value="ECO:0007669"/>
    <property type="project" value="TreeGrafter"/>
</dbReference>
<dbReference type="GO" id="GO:0045290">
    <property type="term" value="F:D-arabinose 1-dehydrogenase [NAD(P)+] activity"/>
    <property type="evidence" value="ECO:0007669"/>
    <property type="project" value="InterPro"/>
</dbReference>
<accession>A0A8H3X5F4</accession>
<dbReference type="InterPro" id="IPR044480">
    <property type="entry name" value="Ara2-like"/>
</dbReference>
<dbReference type="OrthoDB" id="5286008at2759"/>
<gene>
    <name evidence="2" type="ORF">F8M41_008100</name>
</gene>
<dbReference type="InterPro" id="IPR020471">
    <property type="entry name" value="AKR"/>
</dbReference>
<dbReference type="PANTHER" id="PTHR42686:SF1">
    <property type="entry name" value="GH17980P-RELATED"/>
    <property type="match status" value="1"/>
</dbReference>
<organism evidence="2 3">
    <name type="scientific">Gigaspora margarita</name>
    <dbReference type="NCBI Taxonomy" id="4874"/>
    <lineage>
        <taxon>Eukaryota</taxon>
        <taxon>Fungi</taxon>
        <taxon>Fungi incertae sedis</taxon>
        <taxon>Mucoromycota</taxon>
        <taxon>Glomeromycotina</taxon>
        <taxon>Glomeromycetes</taxon>
        <taxon>Diversisporales</taxon>
        <taxon>Gigasporaceae</taxon>
        <taxon>Gigaspora</taxon>
    </lineage>
</organism>
<dbReference type="InterPro" id="IPR036812">
    <property type="entry name" value="NAD(P)_OxRdtase_dom_sf"/>
</dbReference>
<dbReference type="SUPFAM" id="SSF51430">
    <property type="entry name" value="NAD(P)-linked oxidoreductase"/>
    <property type="match status" value="1"/>
</dbReference>
<evidence type="ECO:0000313" key="2">
    <source>
        <dbReference type="EMBL" id="KAF0411916.1"/>
    </source>
</evidence>
<proteinExistence type="predicted"/>
<comment type="caution">
    <text evidence="2">The sequence shown here is derived from an EMBL/GenBank/DDBJ whole genome shotgun (WGS) entry which is preliminary data.</text>
</comment>
<feature type="domain" description="NADP-dependent oxidoreductase" evidence="1">
    <location>
        <begin position="21"/>
        <end position="299"/>
    </location>
</feature>
<dbReference type="Proteomes" id="UP000439903">
    <property type="component" value="Unassembled WGS sequence"/>
</dbReference>
<name>A0A8H3X5F4_GIGMA</name>
<protein>
    <submittedName>
        <fullName evidence="2">Aldo/keto reductase</fullName>
    </submittedName>
</protein>
<dbReference type="Pfam" id="PF00248">
    <property type="entry name" value="Aldo_ket_red"/>
    <property type="match status" value="1"/>
</dbReference>
<sequence length="349" mass="39481">MDLRPLTKSQPVSQDKFEVSKILFGTVPFGGAYDEIENCSPFEAVSRALELGINAFDTSPYYGDSEQILGSVLSSLSDKYPRSHYYIITKVGRYGLNKEDFDYSSKRARESVEESCRRLKTDYLDVVYAHDVEFVDIDEVVGDGGILIELFKLKKEGKIKYVGISGYPLDILLKIAAIQYERNQPLDIVQSYSHYCLQNTLLSNYIPKFKSFGVKYLMNASPLSMALLTETAPPQWHPAPTKLRSVISKCASYAKENGFNISKLAIQFSLEWDGTDSTVIGLSNRKQVEEAIALFNEILARKRCEKNADKIEQIIVQEIQKIMGDWLNWCWESPPTTISSAPNHKSVQH</sequence>
<dbReference type="PANTHER" id="PTHR42686">
    <property type="entry name" value="GH17980P-RELATED"/>
    <property type="match status" value="1"/>
</dbReference>
<keyword evidence="3" id="KW-1185">Reference proteome</keyword>
<dbReference type="CDD" id="cd19164">
    <property type="entry name" value="AKR_ARA2"/>
    <property type="match status" value="1"/>
</dbReference>
<dbReference type="AlphaFoldDB" id="A0A8H3X5F4"/>